<sequence>MTKVEILQKQLEEAEQAYHELMIGARTVSVNVEGVGSTSYAQADSSKLKEYISYLQAEIGKAKGLKNRKVIRVSF</sequence>
<dbReference type="InterPro" id="IPR036626">
    <property type="entry name" value="GpW_sf"/>
</dbReference>
<dbReference type="EMBL" id="BK015216">
    <property type="protein sequence ID" value="DAD96370.1"/>
    <property type="molecule type" value="Genomic_DNA"/>
</dbReference>
<dbReference type="SUPFAM" id="SSF64210">
    <property type="entry name" value="Head-to-tail joining protein W, gpW"/>
    <property type="match status" value="1"/>
</dbReference>
<evidence type="ECO:0000313" key="1">
    <source>
        <dbReference type="EMBL" id="DAD96370.1"/>
    </source>
</evidence>
<dbReference type="Pfam" id="PF02831">
    <property type="entry name" value="gpW"/>
    <property type="match status" value="1"/>
</dbReference>
<reference evidence="1" key="1">
    <citation type="journal article" date="2021" name="Proc. Natl. Acad. Sci. U.S.A.">
        <title>A Catalog of Tens of Thousands of Viruses from Human Metagenomes Reveals Hidden Associations with Chronic Diseases.</title>
        <authorList>
            <person name="Tisza M.J."/>
            <person name="Buck C.B."/>
        </authorList>
    </citation>
    <scope>NUCLEOTIDE SEQUENCE</scope>
    <source>
        <strain evidence="1">Ctpbe1</strain>
    </source>
</reference>
<organism evidence="1">
    <name type="scientific">Siphoviridae sp. ctpbe1</name>
    <dbReference type="NCBI Taxonomy" id="2826466"/>
    <lineage>
        <taxon>Viruses</taxon>
        <taxon>Duplodnaviria</taxon>
        <taxon>Heunggongvirae</taxon>
        <taxon>Uroviricota</taxon>
        <taxon>Caudoviricetes</taxon>
    </lineage>
</organism>
<dbReference type="GO" id="GO:0019058">
    <property type="term" value="P:viral life cycle"/>
    <property type="evidence" value="ECO:0007669"/>
    <property type="project" value="InterPro"/>
</dbReference>
<accession>A0A8S5NQ24</accession>
<dbReference type="Gene3D" id="3.30.1580.10">
    <property type="entry name" value="Head-to-tail joining protein W"/>
    <property type="match status" value="1"/>
</dbReference>
<protein>
    <submittedName>
        <fullName evidence="1">Head to tail joining protein</fullName>
    </submittedName>
</protein>
<dbReference type="InterPro" id="IPR004174">
    <property type="entry name" value="GpW"/>
</dbReference>
<proteinExistence type="predicted"/>
<name>A0A8S5NQ24_9CAUD</name>